<keyword evidence="2" id="KW-1185">Reference proteome</keyword>
<sequence length="56" mass="6528">MVGKSNAPVTGYVSILPNKSWFRIEACQTEWQKCADHLNHQFYIQPNFLKLYRLAA</sequence>
<name>A0A7W7N6S2_9FLAO</name>
<gene>
    <name evidence="1" type="ORF">HNP37_002188</name>
</gene>
<evidence type="ECO:0000313" key="2">
    <source>
        <dbReference type="Proteomes" id="UP000561681"/>
    </source>
</evidence>
<dbReference type="AlphaFoldDB" id="A0A7W7N6S2"/>
<comment type="caution">
    <text evidence="1">The sequence shown here is derived from an EMBL/GenBank/DDBJ whole genome shotgun (WGS) entry which is preliminary data.</text>
</comment>
<reference evidence="1 2" key="1">
    <citation type="submission" date="2020-08" db="EMBL/GenBank/DDBJ databases">
        <title>Functional genomics of gut bacteria from endangered species of beetles.</title>
        <authorList>
            <person name="Carlos-Shanley C."/>
        </authorList>
    </citation>
    <scope>NUCLEOTIDE SEQUENCE [LARGE SCALE GENOMIC DNA]</scope>
    <source>
        <strain evidence="1 2">S00142</strain>
    </source>
</reference>
<organism evidence="1 2">
    <name type="scientific">Flavobacterium nitrogenifigens</name>
    <dbReference type="NCBI Taxonomy" id="1617283"/>
    <lineage>
        <taxon>Bacteria</taxon>
        <taxon>Pseudomonadati</taxon>
        <taxon>Bacteroidota</taxon>
        <taxon>Flavobacteriia</taxon>
        <taxon>Flavobacteriales</taxon>
        <taxon>Flavobacteriaceae</taxon>
        <taxon>Flavobacterium</taxon>
    </lineage>
</organism>
<proteinExistence type="predicted"/>
<accession>A0A7W7N6S2</accession>
<evidence type="ECO:0000313" key="1">
    <source>
        <dbReference type="EMBL" id="MBB4802115.1"/>
    </source>
</evidence>
<protein>
    <submittedName>
        <fullName evidence="1">Uncharacterized protein</fullName>
    </submittedName>
</protein>
<dbReference type="EMBL" id="JACHLD010000003">
    <property type="protein sequence ID" value="MBB4802115.1"/>
    <property type="molecule type" value="Genomic_DNA"/>
</dbReference>
<dbReference type="Proteomes" id="UP000561681">
    <property type="component" value="Unassembled WGS sequence"/>
</dbReference>